<dbReference type="Pfam" id="PF05697">
    <property type="entry name" value="Trigger_N"/>
    <property type="match status" value="1"/>
</dbReference>
<evidence type="ECO:0000256" key="5">
    <source>
        <dbReference type="ARBA" id="ARBA00023186"/>
    </source>
</evidence>
<dbReference type="FunFam" id="3.30.70.1050:FF:000004">
    <property type="entry name" value="Trigger factor"/>
    <property type="match status" value="1"/>
</dbReference>
<protein>
    <recommendedName>
        <fullName evidence="3">peptidylprolyl isomerase</fullName>
        <ecNumber evidence="3">5.2.1.8</ecNumber>
    </recommendedName>
</protein>
<proteinExistence type="inferred from homology"/>
<dbReference type="Gene3D" id="3.30.70.1050">
    <property type="entry name" value="Trigger factor ribosome-binding domain"/>
    <property type="match status" value="1"/>
</dbReference>
<keyword evidence="4" id="KW-0697">Rotamase</keyword>
<evidence type="ECO:0000256" key="1">
    <source>
        <dbReference type="ARBA" id="ARBA00000971"/>
    </source>
</evidence>
<dbReference type="SUPFAM" id="SSF102735">
    <property type="entry name" value="Trigger factor ribosome-binding domain"/>
    <property type="match status" value="1"/>
</dbReference>
<dbReference type="EMBL" id="HG994358">
    <property type="protein sequence ID" value="CAF2285815.1"/>
    <property type="molecule type" value="Genomic_DNA"/>
</dbReference>
<keyword evidence="6" id="KW-0413">Isomerase</keyword>
<evidence type="ECO:0000259" key="8">
    <source>
        <dbReference type="Pfam" id="PF05697"/>
    </source>
</evidence>
<dbReference type="GO" id="GO:0015031">
    <property type="term" value="P:protein transport"/>
    <property type="evidence" value="ECO:0007669"/>
    <property type="project" value="InterPro"/>
</dbReference>
<feature type="domain" description="Trigger factor ribosome-binding bacterial" evidence="8">
    <location>
        <begin position="101"/>
        <end position="232"/>
    </location>
</feature>
<keyword evidence="5" id="KW-0143">Chaperone</keyword>
<dbReference type="InterPro" id="IPR005215">
    <property type="entry name" value="Trig_fac"/>
</dbReference>
<dbReference type="GO" id="GO:0006457">
    <property type="term" value="P:protein folding"/>
    <property type="evidence" value="ECO:0007669"/>
    <property type="project" value="InterPro"/>
</dbReference>
<dbReference type="EC" id="5.2.1.8" evidence="3"/>
<dbReference type="PANTHER" id="PTHR30560">
    <property type="entry name" value="TRIGGER FACTOR CHAPERONE AND PEPTIDYL-PROLYL CIS/TRANS ISOMERASE"/>
    <property type="match status" value="1"/>
</dbReference>
<name>A0A817ANE0_BRANA</name>
<comment type="catalytic activity">
    <reaction evidence="1">
        <text>[protein]-peptidylproline (omega=180) = [protein]-peptidylproline (omega=0)</text>
        <dbReference type="Rhea" id="RHEA:16237"/>
        <dbReference type="Rhea" id="RHEA-COMP:10747"/>
        <dbReference type="Rhea" id="RHEA-COMP:10748"/>
        <dbReference type="ChEBI" id="CHEBI:83833"/>
        <dbReference type="ChEBI" id="CHEBI:83834"/>
        <dbReference type="EC" id="5.2.1.8"/>
    </reaction>
</comment>
<dbReference type="PANTHER" id="PTHR30560:SF5">
    <property type="entry name" value="OS09G0515400 PROTEIN"/>
    <property type="match status" value="1"/>
</dbReference>
<sequence>MIMQTIIHNLPFCSFNSIVSPPSSSLVFLAFKMCSKHCPFDLQIIERKQRLHLSSFVTLPPTFSVQPRFCARATNKQFVAVCAAPSDVETSSKDESVLITTVDTGNSNEVKVHVEVSGEKTQTVFNTVFEKMVAAAQPIPGFRRVKGGISYGKIIIRLGTFIIPREILLEILGYSKVYRQVIKKLINSSIEDYVKQEDLKVGKELSVEQSYEDLEETFEPGESFSFDATIKLQEAS</sequence>
<evidence type="ECO:0000256" key="3">
    <source>
        <dbReference type="ARBA" id="ARBA00013194"/>
    </source>
</evidence>
<dbReference type="InterPro" id="IPR036611">
    <property type="entry name" value="Trigger_fac_ribosome-bd_sf"/>
</dbReference>
<comment type="function">
    <text evidence="7">Involved in protein export. Acts as a chaperone by maintaining the newly synthesized protein in an open conformation. Functions as a peptidyl-prolyl cis-trans isomerase.</text>
</comment>
<evidence type="ECO:0000256" key="6">
    <source>
        <dbReference type="ARBA" id="ARBA00023235"/>
    </source>
</evidence>
<evidence type="ECO:0000256" key="7">
    <source>
        <dbReference type="ARBA" id="ARBA00024849"/>
    </source>
</evidence>
<evidence type="ECO:0000313" key="9">
    <source>
        <dbReference type="EMBL" id="CAF2285815.1"/>
    </source>
</evidence>
<evidence type="ECO:0000256" key="2">
    <source>
        <dbReference type="ARBA" id="ARBA00005464"/>
    </source>
</evidence>
<comment type="similarity">
    <text evidence="2">Belongs to the FKBP-type PPIase family. Tig subfamily.</text>
</comment>
<dbReference type="AlphaFoldDB" id="A0A817ANE0"/>
<reference evidence="9" key="1">
    <citation type="submission" date="2021-01" db="EMBL/GenBank/DDBJ databases">
        <authorList>
            <consortium name="Genoscope - CEA"/>
            <person name="William W."/>
        </authorList>
    </citation>
    <scope>NUCLEOTIDE SEQUENCE</scope>
</reference>
<dbReference type="GO" id="GO:0003755">
    <property type="term" value="F:peptidyl-prolyl cis-trans isomerase activity"/>
    <property type="evidence" value="ECO:0007669"/>
    <property type="project" value="UniProtKB-KW"/>
</dbReference>
<dbReference type="SMR" id="A0A817ANE0"/>
<organism evidence="9">
    <name type="scientific">Brassica napus</name>
    <name type="common">Rape</name>
    <dbReference type="NCBI Taxonomy" id="3708"/>
    <lineage>
        <taxon>Eukaryota</taxon>
        <taxon>Viridiplantae</taxon>
        <taxon>Streptophyta</taxon>
        <taxon>Embryophyta</taxon>
        <taxon>Tracheophyta</taxon>
        <taxon>Spermatophyta</taxon>
        <taxon>Magnoliopsida</taxon>
        <taxon>eudicotyledons</taxon>
        <taxon>Gunneridae</taxon>
        <taxon>Pentapetalae</taxon>
        <taxon>rosids</taxon>
        <taxon>malvids</taxon>
        <taxon>Brassicales</taxon>
        <taxon>Brassicaceae</taxon>
        <taxon>Brassiceae</taxon>
        <taxon>Brassica</taxon>
    </lineage>
</organism>
<gene>
    <name evidence="9" type="ORF">DARMORV10_A04P23400.1</name>
</gene>
<dbReference type="InterPro" id="IPR008881">
    <property type="entry name" value="Trigger_fac_ribosome-bd_bac"/>
</dbReference>
<accession>A0A817ANE0</accession>
<evidence type="ECO:0000256" key="4">
    <source>
        <dbReference type="ARBA" id="ARBA00023110"/>
    </source>
</evidence>
<dbReference type="Proteomes" id="UP001295469">
    <property type="component" value="Chromosome A04"/>
</dbReference>